<proteinExistence type="predicted"/>
<evidence type="ECO:0000313" key="2">
    <source>
        <dbReference type="EMBL" id="HIT50039.1"/>
    </source>
</evidence>
<feature type="transmembrane region" description="Helical" evidence="1">
    <location>
        <begin position="27"/>
        <end position="48"/>
    </location>
</feature>
<name>A0A9D1GRS9_9MOLU</name>
<protein>
    <submittedName>
        <fullName evidence="2">Uncharacterized protein</fullName>
    </submittedName>
</protein>
<keyword evidence="1" id="KW-0812">Transmembrane</keyword>
<feature type="transmembrane region" description="Helical" evidence="1">
    <location>
        <begin position="309"/>
        <end position="332"/>
    </location>
</feature>
<sequence>MIAKFNALKHFFRFFLVSDWSRFFKSLLFCGCSCFLSVMVALFGSIYVSNIQKTASYFPDTMAYFYKLTEKQEEEIKKIPTFDSLYQTQNLYFERMEAETVSIQPMVNFSLPEDIQMYQRKKFLTDDFHGIIVSCGDLSRIKGLLGTTVTLFDSNNEAVEIPIVNLAYPDNGFQFFSFFSYQLDDAITYYIHEDYLSHLNYRPSGLSLHTIVRFKEKIDEQTDSLIQQIVGIDYQTLQSPDYLSQYRLIDSNIRSTGTIIAFMDWFSLLFLLFSLGFNVLVLMIFIADKLKDLRIRRLFQMSKQQSFQYLFWGMMGLFFGYWLVAFVLVMTTSYLGGLFLNYRVNLVFYEKIGWIGLVFLFVSGIFSLIVAFFENRKISLSL</sequence>
<keyword evidence="1" id="KW-1133">Transmembrane helix</keyword>
<feature type="transmembrane region" description="Helical" evidence="1">
    <location>
        <begin position="265"/>
        <end position="288"/>
    </location>
</feature>
<comment type="caution">
    <text evidence="2">The sequence shown here is derived from an EMBL/GenBank/DDBJ whole genome shotgun (WGS) entry which is preliminary data.</text>
</comment>
<organism evidence="2 3">
    <name type="scientific">Candidatus Pelethenecus faecipullorum</name>
    <dbReference type="NCBI Taxonomy" id="2840900"/>
    <lineage>
        <taxon>Bacteria</taxon>
        <taxon>Bacillati</taxon>
        <taxon>Mycoplasmatota</taxon>
        <taxon>Mollicutes</taxon>
        <taxon>Candidatus Pelethenecus</taxon>
    </lineage>
</organism>
<reference evidence="2" key="2">
    <citation type="journal article" date="2021" name="PeerJ">
        <title>Extensive microbial diversity within the chicken gut microbiome revealed by metagenomics and culture.</title>
        <authorList>
            <person name="Gilroy R."/>
            <person name="Ravi A."/>
            <person name="Getino M."/>
            <person name="Pursley I."/>
            <person name="Horton D.L."/>
            <person name="Alikhan N.F."/>
            <person name="Baker D."/>
            <person name="Gharbi K."/>
            <person name="Hall N."/>
            <person name="Watson M."/>
            <person name="Adriaenssens E.M."/>
            <person name="Foster-Nyarko E."/>
            <person name="Jarju S."/>
            <person name="Secka A."/>
            <person name="Antonio M."/>
            <person name="Oren A."/>
            <person name="Chaudhuri R.R."/>
            <person name="La Ragione R."/>
            <person name="Hildebrand F."/>
            <person name="Pallen M.J."/>
        </authorList>
    </citation>
    <scope>NUCLEOTIDE SEQUENCE</scope>
    <source>
        <strain evidence="2">ChiW17-6978</strain>
    </source>
</reference>
<keyword evidence="1" id="KW-0472">Membrane</keyword>
<accession>A0A9D1GRS9</accession>
<gene>
    <name evidence="2" type="ORF">IAD46_03330</name>
</gene>
<reference evidence="2" key="1">
    <citation type="submission" date="2020-10" db="EMBL/GenBank/DDBJ databases">
        <authorList>
            <person name="Gilroy R."/>
        </authorList>
    </citation>
    <scope>NUCLEOTIDE SEQUENCE</scope>
    <source>
        <strain evidence="2">ChiW17-6978</strain>
    </source>
</reference>
<evidence type="ECO:0000313" key="3">
    <source>
        <dbReference type="Proteomes" id="UP000886758"/>
    </source>
</evidence>
<feature type="transmembrane region" description="Helical" evidence="1">
    <location>
        <begin position="352"/>
        <end position="373"/>
    </location>
</feature>
<dbReference type="AlphaFoldDB" id="A0A9D1GRS9"/>
<dbReference type="EMBL" id="DVLF01000103">
    <property type="protein sequence ID" value="HIT50039.1"/>
    <property type="molecule type" value="Genomic_DNA"/>
</dbReference>
<dbReference type="Proteomes" id="UP000886758">
    <property type="component" value="Unassembled WGS sequence"/>
</dbReference>
<evidence type="ECO:0000256" key="1">
    <source>
        <dbReference type="SAM" id="Phobius"/>
    </source>
</evidence>